<accession>A0A8S4RW03</accession>
<dbReference type="AlphaFoldDB" id="A0A8S4RW03"/>
<dbReference type="EMBL" id="CAKXAJ010025589">
    <property type="protein sequence ID" value="CAH2241788.1"/>
    <property type="molecule type" value="Genomic_DNA"/>
</dbReference>
<keyword evidence="3" id="KW-1185">Reference proteome</keyword>
<sequence length="75" mass="8062">MKVLFVFVLAVLCAEAVRSDAAQVSGTTTTLKPWTQKVKDGLGKFFQGAAIISNVQQALHNRHGGHKTLPTTKAK</sequence>
<dbReference type="OrthoDB" id="7436505at2759"/>
<gene>
    <name evidence="2" type="primary">jg16350</name>
    <name evidence="2" type="ORF">PAEG_LOCUS18194</name>
</gene>
<feature type="chain" id="PRO_5035739421" evidence="1">
    <location>
        <begin position="17"/>
        <end position="75"/>
    </location>
</feature>
<evidence type="ECO:0000313" key="3">
    <source>
        <dbReference type="Proteomes" id="UP000838756"/>
    </source>
</evidence>
<comment type="caution">
    <text evidence="2">The sequence shown here is derived from an EMBL/GenBank/DDBJ whole genome shotgun (WGS) entry which is preliminary data.</text>
</comment>
<dbReference type="Proteomes" id="UP000838756">
    <property type="component" value="Unassembled WGS sequence"/>
</dbReference>
<proteinExistence type="predicted"/>
<protein>
    <submittedName>
        <fullName evidence="2">Jg16350 protein</fullName>
    </submittedName>
</protein>
<evidence type="ECO:0000256" key="1">
    <source>
        <dbReference type="SAM" id="SignalP"/>
    </source>
</evidence>
<evidence type="ECO:0000313" key="2">
    <source>
        <dbReference type="EMBL" id="CAH2241788.1"/>
    </source>
</evidence>
<keyword evidence="1" id="KW-0732">Signal</keyword>
<reference evidence="2" key="1">
    <citation type="submission" date="2022-03" db="EMBL/GenBank/DDBJ databases">
        <authorList>
            <person name="Lindestad O."/>
        </authorList>
    </citation>
    <scope>NUCLEOTIDE SEQUENCE</scope>
</reference>
<name>A0A8S4RW03_9NEOP</name>
<organism evidence="2 3">
    <name type="scientific">Pararge aegeria aegeria</name>
    <dbReference type="NCBI Taxonomy" id="348720"/>
    <lineage>
        <taxon>Eukaryota</taxon>
        <taxon>Metazoa</taxon>
        <taxon>Ecdysozoa</taxon>
        <taxon>Arthropoda</taxon>
        <taxon>Hexapoda</taxon>
        <taxon>Insecta</taxon>
        <taxon>Pterygota</taxon>
        <taxon>Neoptera</taxon>
        <taxon>Endopterygota</taxon>
        <taxon>Lepidoptera</taxon>
        <taxon>Glossata</taxon>
        <taxon>Ditrysia</taxon>
        <taxon>Papilionoidea</taxon>
        <taxon>Nymphalidae</taxon>
        <taxon>Satyrinae</taxon>
        <taxon>Satyrini</taxon>
        <taxon>Parargina</taxon>
        <taxon>Pararge</taxon>
    </lineage>
</organism>
<feature type="signal peptide" evidence="1">
    <location>
        <begin position="1"/>
        <end position="16"/>
    </location>
</feature>